<dbReference type="GO" id="GO:0004386">
    <property type="term" value="F:helicase activity"/>
    <property type="evidence" value="ECO:0007669"/>
    <property type="project" value="UniProtKB-KW"/>
</dbReference>
<dbReference type="GO" id="GO:0005524">
    <property type="term" value="F:ATP binding"/>
    <property type="evidence" value="ECO:0007669"/>
    <property type="project" value="UniProtKB-KW"/>
</dbReference>
<dbReference type="Pfam" id="PF19263">
    <property type="entry name" value="DUF5906"/>
    <property type="match status" value="1"/>
</dbReference>
<dbReference type="InterPro" id="IPR051620">
    <property type="entry name" value="ORF904-like_C"/>
</dbReference>
<reference evidence="6 7" key="1">
    <citation type="submission" date="2016-10" db="EMBL/GenBank/DDBJ databases">
        <authorList>
            <person name="de Groot N.N."/>
        </authorList>
    </citation>
    <scope>NUCLEOTIDE SEQUENCE [LARGE SCALE GENOMIC DNA]</scope>
    <source>
        <strain evidence="6 7">CGMCC 1.11156</strain>
    </source>
</reference>
<keyword evidence="7" id="KW-1185">Reference proteome</keyword>
<dbReference type="Pfam" id="PF09250">
    <property type="entry name" value="Prim-Pol"/>
    <property type="match status" value="1"/>
</dbReference>
<protein>
    <submittedName>
        <fullName evidence="6">Putative DNA primase/helicase</fullName>
    </submittedName>
</protein>
<dbReference type="NCBIfam" id="TIGR01613">
    <property type="entry name" value="primase_Cterm"/>
    <property type="match status" value="1"/>
</dbReference>
<dbReference type="STRING" id="1005945.SAMN05216561_108148"/>
<dbReference type="Pfam" id="PF08706">
    <property type="entry name" value="D5_N"/>
    <property type="match status" value="1"/>
</dbReference>
<dbReference type="InterPro" id="IPR014015">
    <property type="entry name" value="Helicase_SF3_DNA-vir"/>
</dbReference>
<evidence type="ECO:0000256" key="2">
    <source>
        <dbReference type="ARBA" id="ARBA00022801"/>
    </source>
</evidence>
<accession>A0A1I3I783</accession>
<keyword evidence="3" id="KW-0067">ATP-binding</keyword>
<feature type="domain" description="SF3 helicase" evidence="5">
    <location>
        <begin position="497"/>
        <end position="652"/>
    </location>
</feature>
<dbReference type="Gene3D" id="3.30.720.160">
    <property type="entry name" value="Bifunctional DNA primase/polymerase, N-terminal"/>
    <property type="match status" value="1"/>
</dbReference>
<proteinExistence type="predicted"/>
<feature type="region of interest" description="Disordered" evidence="4">
    <location>
        <begin position="240"/>
        <end position="272"/>
    </location>
</feature>
<dbReference type="InterPro" id="IPR045455">
    <property type="entry name" value="NrS-1_pol-like_helicase"/>
</dbReference>
<organism evidence="6 7">
    <name type="scientific">Nocardioides psychrotolerans</name>
    <dbReference type="NCBI Taxonomy" id="1005945"/>
    <lineage>
        <taxon>Bacteria</taxon>
        <taxon>Bacillati</taxon>
        <taxon>Actinomycetota</taxon>
        <taxon>Actinomycetes</taxon>
        <taxon>Propionibacteriales</taxon>
        <taxon>Nocardioidaceae</taxon>
        <taxon>Nocardioides</taxon>
    </lineage>
</organism>
<dbReference type="Gene3D" id="3.40.50.300">
    <property type="entry name" value="P-loop containing nucleotide triphosphate hydrolases"/>
    <property type="match status" value="1"/>
</dbReference>
<dbReference type="PROSITE" id="PS51206">
    <property type="entry name" value="SF3_HELICASE_1"/>
    <property type="match status" value="1"/>
</dbReference>
<evidence type="ECO:0000313" key="7">
    <source>
        <dbReference type="Proteomes" id="UP000198649"/>
    </source>
</evidence>
<dbReference type="PANTHER" id="PTHR35372:SF2">
    <property type="entry name" value="SF3 HELICASE DOMAIN-CONTAINING PROTEIN"/>
    <property type="match status" value="1"/>
</dbReference>
<keyword evidence="6" id="KW-0347">Helicase</keyword>
<keyword evidence="1" id="KW-0547">Nucleotide-binding</keyword>
<evidence type="ECO:0000313" key="6">
    <source>
        <dbReference type="EMBL" id="SFI43864.1"/>
    </source>
</evidence>
<dbReference type="SUPFAM" id="SSF52540">
    <property type="entry name" value="P-loop containing nucleoside triphosphate hydrolases"/>
    <property type="match status" value="1"/>
</dbReference>
<dbReference type="AlphaFoldDB" id="A0A1I3I783"/>
<dbReference type="GO" id="GO:0016787">
    <property type="term" value="F:hydrolase activity"/>
    <property type="evidence" value="ECO:0007669"/>
    <property type="project" value="UniProtKB-KW"/>
</dbReference>
<evidence type="ECO:0000256" key="1">
    <source>
        <dbReference type="ARBA" id="ARBA00022741"/>
    </source>
</evidence>
<evidence type="ECO:0000256" key="4">
    <source>
        <dbReference type="SAM" id="MobiDB-lite"/>
    </source>
</evidence>
<evidence type="ECO:0000256" key="3">
    <source>
        <dbReference type="ARBA" id="ARBA00022840"/>
    </source>
</evidence>
<dbReference type="SMART" id="SM00943">
    <property type="entry name" value="Prim-Pol"/>
    <property type="match status" value="1"/>
</dbReference>
<dbReference type="InterPro" id="IPR014818">
    <property type="entry name" value="Phage/plasmid_primase_P4_C"/>
</dbReference>
<dbReference type="PANTHER" id="PTHR35372">
    <property type="entry name" value="ATP BINDING PROTEIN-RELATED"/>
    <property type="match status" value="1"/>
</dbReference>
<sequence length="792" mass="84571">MVSLLETALAFHAAGCCVIPAAVDGTKRPAIGWKQFQAQRPDPEQLSTWFSGPSYDGLGVVTGSISGGLEMLELEGRAVPLLQALSDAMDAAGLALVWRRITAGYLEQSPSGGLHWLYRVADGPVAGNAKLARRPGEVPGTVAVLIETRGQGGFTVVAPSYGRTHPTGQPWAVLAGTPGSIPTVTAQERDAIHAVAASLDQMPAPVAAQPRAPAGVVGGRPGDDFNARTTWEELLEPHGWQRGSAFPDGGWEWTRPGKDRRDGASATTGRNDADNLYVFSSSTIFETEKAYDKFGAYALLEHGGDLRAAARALGAQGYGDPIDEHAASRREADGWAALGLSPPSGGTSLDQLYVAPPTGEYFSAKGALQAATLATDVIGGGPLRIGRDDLMWSYAQGVWVADKHAVRNRSTVLLGERFRTGHASTAEAIVRARVDAIACDPVPEFVNFANGLLDWRSGQLFAHTPDVPTTVQLPIAYDADAQCPAFEAFVEQIVPPDVVSTVWELVGYLMYSGNPLHKAVMLTGTGRNGKGTFLRALLALLGRRNVTTVGLHDLVNTRFATASLYGKLANIAGDIDAGYLENTATFKAITGGDTISAEHKGRDRFDFTPWAVPVFSANKIPASADTTVGYLSRWLVVPFPNSFAGREDRRLDTTLTSPAELQGIAARGLRALPGLLSRGNFEVTESGQAAHQEFERRVDQVRTWLSDCCEVQADLPHVARADLYEAYKRWAARDGHRPVRATDFYDRLQSAGPVPATIKGSRGFKGVRVIDSGWAVLHTGVVQLPRAGVQVG</sequence>
<dbReference type="SMART" id="SM00885">
    <property type="entry name" value="D5_N"/>
    <property type="match status" value="1"/>
</dbReference>
<dbReference type="EMBL" id="FOQG01000008">
    <property type="protein sequence ID" value="SFI43864.1"/>
    <property type="molecule type" value="Genomic_DNA"/>
</dbReference>
<evidence type="ECO:0000259" key="5">
    <source>
        <dbReference type="PROSITE" id="PS51206"/>
    </source>
</evidence>
<dbReference type="InterPro" id="IPR027417">
    <property type="entry name" value="P-loop_NTPase"/>
</dbReference>
<dbReference type="InterPro" id="IPR006500">
    <property type="entry name" value="Helicase_put_C_phage/plasmid"/>
</dbReference>
<dbReference type="Proteomes" id="UP000198649">
    <property type="component" value="Unassembled WGS sequence"/>
</dbReference>
<dbReference type="InterPro" id="IPR015330">
    <property type="entry name" value="DNA_primase/pol_bifunc_N"/>
</dbReference>
<gene>
    <name evidence="6" type="ORF">SAMN05216561_108148</name>
</gene>
<name>A0A1I3I783_9ACTN</name>
<dbReference type="SUPFAM" id="SSF56747">
    <property type="entry name" value="Prim-pol domain"/>
    <property type="match status" value="1"/>
</dbReference>
<keyword evidence="2" id="KW-0378">Hydrolase</keyword>
<dbReference type="CDD" id="cd04859">
    <property type="entry name" value="Prim_Pol"/>
    <property type="match status" value="1"/>
</dbReference>